<dbReference type="InterPro" id="IPR000477">
    <property type="entry name" value="RT_dom"/>
</dbReference>
<dbReference type="GO" id="GO:0003824">
    <property type="term" value="F:catalytic activity"/>
    <property type="evidence" value="ECO:0007669"/>
    <property type="project" value="InterPro"/>
</dbReference>
<dbReference type="InterPro" id="IPR005135">
    <property type="entry name" value="Endo/exonuclease/phosphatase"/>
</dbReference>
<dbReference type="SUPFAM" id="SSF56219">
    <property type="entry name" value="DNase I-like"/>
    <property type="match status" value="1"/>
</dbReference>
<dbReference type="PANTHER" id="PTHR36688:SF2">
    <property type="entry name" value="ENDONUCLEASE_EXONUCLEASE_PHOSPHATASE DOMAIN-CONTAINING PROTEIN"/>
    <property type="match status" value="1"/>
</dbReference>
<dbReference type="Pfam" id="PF00078">
    <property type="entry name" value="RVT_1"/>
    <property type="match status" value="1"/>
</dbReference>
<evidence type="ECO:0000313" key="2">
    <source>
        <dbReference type="EMBL" id="KAK7873960.1"/>
    </source>
</evidence>
<dbReference type="SUPFAM" id="SSF56672">
    <property type="entry name" value="DNA/RNA polymerases"/>
    <property type="match status" value="1"/>
</dbReference>
<dbReference type="InterPro" id="IPR052560">
    <property type="entry name" value="RdDP_mobile_element"/>
</dbReference>
<dbReference type="EMBL" id="JAZDUA010000007">
    <property type="protein sequence ID" value="KAK7873960.1"/>
    <property type="molecule type" value="Genomic_DNA"/>
</dbReference>
<feature type="domain" description="Reverse transcriptase" evidence="1">
    <location>
        <begin position="478"/>
        <end position="733"/>
    </location>
</feature>
<comment type="caution">
    <text evidence="2">The sequence shown here is derived from an EMBL/GenBank/DDBJ whole genome shotgun (WGS) entry which is preliminary data.</text>
</comment>
<evidence type="ECO:0000313" key="3">
    <source>
        <dbReference type="Proteomes" id="UP001378592"/>
    </source>
</evidence>
<protein>
    <recommendedName>
        <fullName evidence="1">Reverse transcriptase domain-containing protein</fullName>
    </recommendedName>
</protein>
<dbReference type="CDD" id="cd01650">
    <property type="entry name" value="RT_nLTR_like"/>
    <property type="match status" value="1"/>
</dbReference>
<dbReference type="Proteomes" id="UP001378592">
    <property type="component" value="Unassembled WGS sequence"/>
</dbReference>
<dbReference type="Pfam" id="PF14529">
    <property type="entry name" value="Exo_endo_phos_2"/>
    <property type="match status" value="1"/>
</dbReference>
<gene>
    <name evidence="2" type="ORF">R5R35_012969</name>
</gene>
<evidence type="ECO:0000259" key="1">
    <source>
        <dbReference type="PROSITE" id="PS50878"/>
    </source>
</evidence>
<sequence>MSNSLRIVSWNANGILQHRREVEVFLHQENIDILLVSETHFTERSYLRISDYEVYCTNHPDGTTHGGTAVIIKTRIRHNMYKDNAKDYLQATAIQVYDKFGPLVISAIYSPPKHKITTDQYIKFFRTLGTRFIAGGDYNAKNQLWGSRLVTTRGRALEGAISTLKLQTISSENPTYWPTNGNKVPDVLDFFVTKGMAQTYHTIEPSFDLSSDHSPEILTISSSEIKKKESIYLTNRKTNWEECSNWLYHNTTAKVRLKCPEDIDDAVEYLIQHIQQAAVYATPEMRVFEKNKYPSEILKMIKEKRQMKMTWQRTHHSDDKRILNRTSRLLSRKLQEIHSEEMKERIEKLSPSKATDYSLWKITKKLKRPTKHVPPLRKTDGSWARTENDKAEEFAKYFAKTFQPHPSALLTEEKEIIEFLECPHQMSPPIKFFSTKEVTAGLKLLPNHKAPGHDRITGEMLKKLPKKLIALVTSIFNGIIRIGHYPSQWKLAQLIVIAKPGKQLQDVSLYRPISLLPSLSKVFEKLLLFRIYPLLKENDTIPDHQFGFRNHHSTIEQIHRVVDTINGALENKMYCSALFLDIAQAFDKVWHQGLLYKIKKCLPHPYYNILRSFISDRFFQIKFGDEITPFHPVLSGVPQGSILGPVLYTLYTADLPQSPDVTTATYADDTALLASHENQETATRTLKEHLELINEWCKLWRIRMNETKSKCITFLSTTQTNKKYKNRNKRKTN</sequence>
<reference evidence="2 3" key="1">
    <citation type="submission" date="2024-03" db="EMBL/GenBank/DDBJ databases">
        <title>The genome assembly and annotation of the cricket Gryllus longicercus Weissman &amp; Gray.</title>
        <authorList>
            <person name="Szrajer S."/>
            <person name="Gray D."/>
            <person name="Ylla G."/>
        </authorList>
    </citation>
    <scope>NUCLEOTIDE SEQUENCE [LARGE SCALE GENOMIC DNA]</scope>
    <source>
        <strain evidence="2">DAG 2021-001</strain>
        <tissue evidence="2">Whole body minus gut</tissue>
    </source>
</reference>
<dbReference type="AlphaFoldDB" id="A0AAN9ZIF3"/>
<accession>A0AAN9ZIF3</accession>
<dbReference type="PROSITE" id="PS50878">
    <property type="entry name" value="RT_POL"/>
    <property type="match status" value="1"/>
</dbReference>
<dbReference type="InterPro" id="IPR036691">
    <property type="entry name" value="Endo/exonu/phosph_ase_sf"/>
</dbReference>
<dbReference type="GO" id="GO:0071897">
    <property type="term" value="P:DNA biosynthetic process"/>
    <property type="evidence" value="ECO:0007669"/>
    <property type="project" value="UniProtKB-ARBA"/>
</dbReference>
<keyword evidence="3" id="KW-1185">Reference proteome</keyword>
<dbReference type="Gene3D" id="3.60.10.10">
    <property type="entry name" value="Endonuclease/exonuclease/phosphatase"/>
    <property type="match status" value="1"/>
</dbReference>
<dbReference type="PANTHER" id="PTHR36688">
    <property type="entry name" value="ENDO/EXONUCLEASE/PHOSPHATASE DOMAIN-CONTAINING PROTEIN"/>
    <property type="match status" value="1"/>
</dbReference>
<organism evidence="2 3">
    <name type="scientific">Gryllus longicercus</name>
    <dbReference type="NCBI Taxonomy" id="2509291"/>
    <lineage>
        <taxon>Eukaryota</taxon>
        <taxon>Metazoa</taxon>
        <taxon>Ecdysozoa</taxon>
        <taxon>Arthropoda</taxon>
        <taxon>Hexapoda</taxon>
        <taxon>Insecta</taxon>
        <taxon>Pterygota</taxon>
        <taxon>Neoptera</taxon>
        <taxon>Polyneoptera</taxon>
        <taxon>Orthoptera</taxon>
        <taxon>Ensifera</taxon>
        <taxon>Gryllidea</taxon>
        <taxon>Grylloidea</taxon>
        <taxon>Gryllidae</taxon>
        <taxon>Gryllinae</taxon>
        <taxon>Gryllus</taxon>
    </lineage>
</organism>
<dbReference type="InterPro" id="IPR043502">
    <property type="entry name" value="DNA/RNA_pol_sf"/>
</dbReference>
<proteinExistence type="predicted"/>
<name>A0AAN9ZIF3_9ORTH</name>